<gene>
    <name evidence="7" type="ORF">GSOID_T00004805001</name>
</gene>
<proteinExistence type="inferred from homology"/>
<keyword evidence="8" id="KW-1185">Reference proteome</keyword>
<keyword evidence="4" id="KW-0067">ATP-binding</keyword>
<dbReference type="SMART" id="SM00212">
    <property type="entry name" value="UBCc"/>
    <property type="match status" value="1"/>
</dbReference>
<dbReference type="InterPro" id="IPR000608">
    <property type="entry name" value="UBC"/>
</dbReference>
<keyword evidence="4" id="KW-0547">Nucleotide-binding</keyword>
<dbReference type="Pfam" id="PF00179">
    <property type="entry name" value="UQ_con"/>
    <property type="match status" value="1"/>
</dbReference>
<dbReference type="PANTHER" id="PTHR24067">
    <property type="entry name" value="UBIQUITIN-CONJUGATING ENZYME E2"/>
    <property type="match status" value="1"/>
</dbReference>
<organism evidence="7">
    <name type="scientific">Oikopleura dioica</name>
    <name type="common">Tunicate</name>
    <dbReference type="NCBI Taxonomy" id="34765"/>
    <lineage>
        <taxon>Eukaryota</taxon>
        <taxon>Metazoa</taxon>
        <taxon>Chordata</taxon>
        <taxon>Tunicata</taxon>
        <taxon>Appendicularia</taxon>
        <taxon>Copelata</taxon>
        <taxon>Oikopleuridae</taxon>
        <taxon>Oikopleura</taxon>
    </lineage>
</organism>
<evidence type="ECO:0000259" key="6">
    <source>
        <dbReference type="PROSITE" id="PS50127"/>
    </source>
</evidence>
<dbReference type="PROSITE" id="PS50127">
    <property type="entry name" value="UBC_2"/>
    <property type="match status" value="1"/>
</dbReference>
<dbReference type="FunCoup" id="E4XUU2">
    <property type="interactions" value="254"/>
</dbReference>
<dbReference type="OrthoDB" id="19692at2759"/>
<evidence type="ECO:0000256" key="2">
    <source>
        <dbReference type="ARBA" id="ARBA00022786"/>
    </source>
</evidence>
<dbReference type="InterPro" id="IPR050113">
    <property type="entry name" value="Ub_conjugating_enzyme"/>
</dbReference>
<keyword evidence="2 4" id="KW-0833">Ubl conjugation pathway</keyword>
<dbReference type="FunFam" id="3.10.110.10:FF:000051">
    <property type="entry name" value="ubiquitin-conjugating enzyme E2 R2-like"/>
    <property type="match status" value="1"/>
</dbReference>
<feature type="compositionally biased region" description="Polar residues" evidence="5">
    <location>
        <begin position="243"/>
        <end position="254"/>
    </location>
</feature>
<feature type="active site" description="Glycyl thioester intermediate" evidence="3">
    <location>
        <position position="90"/>
    </location>
</feature>
<dbReference type="SUPFAM" id="SSF54495">
    <property type="entry name" value="UBC-like"/>
    <property type="match status" value="1"/>
</dbReference>
<comment type="similarity">
    <text evidence="4">Belongs to the ubiquitin-conjugating enzyme family.</text>
</comment>
<dbReference type="AlphaFoldDB" id="E4XUU2"/>
<evidence type="ECO:0000256" key="3">
    <source>
        <dbReference type="PROSITE-ProRule" id="PRU10133"/>
    </source>
</evidence>
<evidence type="ECO:0000256" key="1">
    <source>
        <dbReference type="ARBA" id="ARBA00022679"/>
    </source>
</evidence>
<feature type="domain" description="UBC core" evidence="6">
    <location>
        <begin position="5"/>
        <end position="169"/>
    </location>
</feature>
<sequence length="262" mass="29390">MQHSNSAKILFKELGQFNECPIEGFRIINVDESNIYDWQIAVFGPPGTPYEGGYFKAHLRFPGNYPFSPPTFRFMTKIWHPNIYENGEVCISILHPPVDDVQGGELPGERWNPTQSVRTILLSIISVLNDPNTFSPANVDASVAFRNWKEGKNTKYLDMVKAQVAETEKDAERDGITIPKTSEEYCVAGATRSQEEVLMEDEEFDYDDDYEDDDESNCPADYSFSSGIPSQVSLAQAQSSEMLLGHGSTTSLNQIPDEDHAM</sequence>
<dbReference type="Proteomes" id="UP000001307">
    <property type="component" value="Unassembled WGS sequence"/>
</dbReference>
<dbReference type="GO" id="GO:0005524">
    <property type="term" value="F:ATP binding"/>
    <property type="evidence" value="ECO:0007669"/>
    <property type="project" value="UniProtKB-UniRule"/>
</dbReference>
<keyword evidence="1" id="KW-0808">Transferase</keyword>
<dbReference type="InParanoid" id="E4XUU2"/>
<evidence type="ECO:0000313" key="8">
    <source>
        <dbReference type="Proteomes" id="UP000001307"/>
    </source>
</evidence>
<dbReference type="InterPro" id="IPR023313">
    <property type="entry name" value="UBQ-conjugating_AS"/>
</dbReference>
<dbReference type="EMBL" id="FN653191">
    <property type="protein sequence ID" value="CBY13489.1"/>
    <property type="molecule type" value="Genomic_DNA"/>
</dbReference>
<evidence type="ECO:0000313" key="7">
    <source>
        <dbReference type="EMBL" id="CBY13489.1"/>
    </source>
</evidence>
<dbReference type="PROSITE" id="PS00183">
    <property type="entry name" value="UBC_1"/>
    <property type="match status" value="1"/>
</dbReference>
<protein>
    <recommendedName>
        <fullName evidence="6">UBC core domain-containing protein</fullName>
    </recommendedName>
</protein>
<dbReference type="InterPro" id="IPR016135">
    <property type="entry name" value="UBQ-conjugating_enzyme/RWD"/>
</dbReference>
<feature type="region of interest" description="Disordered" evidence="5">
    <location>
        <begin position="243"/>
        <end position="262"/>
    </location>
</feature>
<accession>E4XUU2</accession>
<evidence type="ECO:0000256" key="5">
    <source>
        <dbReference type="SAM" id="MobiDB-lite"/>
    </source>
</evidence>
<evidence type="ECO:0000256" key="4">
    <source>
        <dbReference type="RuleBase" id="RU362109"/>
    </source>
</evidence>
<dbReference type="Gene3D" id="3.10.110.10">
    <property type="entry name" value="Ubiquitin Conjugating Enzyme"/>
    <property type="match status" value="1"/>
</dbReference>
<name>E4XUU2_OIKDI</name>
<dbReference type="GO" id="GO:0016740">
    <property type="term" value="F:transferase activity"/>
    <property type="evidence" value="ECO:0007669"/>
    <property type="project" value="UniProtKB-KW"/>
</dbReference>
<reference evidence="7" key="1">
    <citation type="journal article" date="2010" name="Science">
        <title>Plasticity of animal genome architecture unmasked by rapid evolution of a pelagic tunicate.</title>
        <authorList>
            <person name="Denoeud F."/>
            <person name="Henriet S."/>
            <person name="Mungpakdee S."/>
            <person name="Aury J.M."/>
            <person name="Da Silva C."/>
            <person name="Brinkmann H."/>
            <person name="Mikhaleva J."/>
            <person name="Olsen L.C."/>
            <person name="Jubin C."/>
            <person name="Canestro C."/>
            <person name="Bouquet J.M."/>
            <person name="Danks G."/>
            <person name="Poulain J."/>
            <person name="Campsteijn C."/>
            <person name="Adamski M."/>
            <person name="Cross I."/>
            <person name="Yadetie F."/>
            <person name="Muffato M."/>
            <person name="Louis A."/>
            <person name="Butcher S."/>
            <person name="Tsagkogeorga G."/>
            <person name="Konrad A."/>
            <person name="Singh S."/>
            <person name="Jensen M.F."/>
            <person name="Cong E.H."/>
            <person name="Eikeseth-Otteraa H."/>
            <person name="Noel B."/>
            <person name="Anthouard V."/>
            <person name="Porcel B.M."/>
            <person name="Kachouri-Lafond R."/>
            <person name="Nishino A."/>
            <person name="Ugolini M."/>
            <person name="Chourrout P."/>
            <person name="Nishida H."/>
            <person name="Aasland R."/>
            <person name="Huzurbazar S."/>
            <person name="Westhof E."/>
            <person name="Delsuc F."/>
            <person name="Lehrach H."/>
            <person name="Reinhardt R."/>
            <person name="Weissenbach J."/>
            <person name="Roy S.W."/>
            <person name="Artiguenave F."/>
            <person name="Postlethwait J.H."/>
            <person name="Manak J.R."/>
            <person name="Thompson E.M."/>
            <person name="Jaillon O."/>
            <person name="Du Pasquier L."/>
            <person name="Boudinot P."/>
            <person name="Liberles D.A."/>
            <person name="Volff J.N."/>
            <person name="Philippe H."/>
            <person name="Lenhard B."/>
            <person name="Roest Crollius H."/>
            <person name="Wincker P."/>
            <person name="Chourrout D."/>
        </authorList>
    </citation>
    <scope>NUCLEOTIDE SEQUENCE [LARGE SCALE GENOMIC DNA]</scope>
</reference>